<dbReference type="Proteomes" id="UP000460290">
    <property type="component" value="Unassembled WGS sequence"/>
</dbReference>
<dbReference type="AlphaFoldDB" id="A0A844Z642"/>
<comment type="caution">
    <text evidence="1">The sequence shown here is derived from an EMBL/GenBank/DDBJ whole genome shotgun (WGS) entry which is preliminary data.</text>
</comment>
<dbReference type="EMBL" id="WTYZ01000001">
    <property type="protein sequence ID" value="MXO84111.1"/>
    <property type="molecule type" value="Genomic_DNA"/>
</dbReference>
<evidence type="ECO:0000313" key="1">
    <source>
        <dbReference type="EMBL" id="MXO84111.1"/>
    </source>
</evidence>
<name>A0A844Z642_9SPHN</name>
<dbReference type="OrthoDB" id="7420165at2"/>
<evidence type="ECO:0000313" key="2">
    <source>
        <dbReference type="Proteomes" id="UP000460290"/>
    </source>
</evidence>
<reference evidence="1 2" key="1">
    <citation type="submission" date="2019-12" db="EMBL/GenBank/DDBJ databases">
        <title>Genomic-based taxomic classification of the family Erythrobacteraceae.</title>
        <authorList>
            <person name="Xu L."/>
        </authorList>
    </citation>
    <scope>NUCLEOTIDE SEQUENCE [LARGE SCALE GENOMIC DNA]</scope>
    <source>
        <strain evidence="1 2">KCTC 42006</strain>
    </source>
</reference>
<gene>
    <name evidence="1" type="ORF">GRI35_12105</name>
</gene>
<dbReference type="RefSeq" id="WP_160614389.1">
    <property type="nucleotide sequence ID" value="NZ_JAUFQM010000001.1"/>
</dbReference>
<keyword evidence="2" id="KW-1185">Reference proteome</keyword>
<protein>
    <submittedName>
        <fullName evidence="1">Heavy-metal-associated domain-containing protein</fullName>
    </submittedName>
</protein>
<sequence length="433" mass="45653">MAHANASLTPSRHFNWRALLQTSAVLAALVCAMLLSRVLVAQVEGDRGIAAVVSSSDLDVSGIKVDVRDESAEAAREKGWRQAQRDAWATLGGPQMPDSQLQSLVSAVVIERESIGGKRYIATLGVIFDRVRAARYLGGNARRSQSAPMLLIPVTISGGSELVYEQRNPWQRAWAEYQAGSSRVNYVRPSGAGGDSLLLTFGQTGRRSRIWWRNILDEFEAADVLMPIARLDYRYPGGPVQGTFTARYGPDNVYLDSFTLEADSHSGVPDMLVEAVGRFDDIFEQAMADGKLRPNPTLNVSLSGTDPVLQRLIEIGRAARAQEQAAAAAAAAGETDTATAATPSTPTPAAPAAAVVSSYVVQFASPDAGAIDATLAAVRATPGVRGAATSSLAIGGTSVMNVSYAGDIGALAAALRARGFTVNQGANALAIRR</sequence>
<proteinExistence type="predicted"/>
<accession>A0A844Z642</accession>
<organism evidence="1 2">
    <name type="scientific">Pontixanthobacter aestiaquae</name>
    <dbReference type="NCBI Taxonomy" id="1509367"/>
    <lineage>
        <taxon>Bacteria</taxon>
        <taxon>Pseudomonadati</taxon>
        <taxon>Pseudomonadota</taxon>
        <taxon>Alphaproteobacteria</taxon>
        <taxon>Sphingomonadales</taxon>
        <taxon>Erythrobacteraceae</taxon>
        <taxon>Pontixanthobacter</taxon>
    </lineage>
</organism>